<organism evidence="9 10">
    <name type="scientific">Chitinophaga oryziterrae</name>
    <dbReference type="NCBI Taxonomy" id="1031224"/>
    <lineage>
        <taxon>Bacteria</taxon>
        <taxon>Pseudomonadati</taxon>
        <taxon>Bacteroidota</taxon>
        <taxon>Chitinophagia</taxon>
        <taxon>Chitinophagales</taxon>
        <taxon>Chitinophagaceae</taxon>
        <taxon>Chitinophaga</taxon>
    </lineage>
</organism>
<evidence type="ECO:0000256" key="6">
    <source>
        <dbReference type="ARBA" id="ARBA00023316"/>
    </source>
</evidence>
<dbReference type="GO" id="GO:0009252">
    <property type="term" value="P:peptidoglycan biosynthetic process"/>
    <property type="evidence" value="ECO:0007669"/>
    <property type="project" value="UniProtKB-UniPathway"/>
</dbReference>
<proteinExistence type="inferred from homology"/>
<dbReference type="AlphaFoldDB" id="A0A6N8JG02"/>
<dbReference type="PANTHER" id="PTHR36699">
    <property type="entry name" value="LD-TRANSPEPTIDASE"/>
    <property type="match status" value="1"/>
</dbReference>
<comment type="caution">
    <text evidence="9">The sequence shown here is derived from an EMBL/GenBank/DDBJ whole genome shotgun (WGS) entry which is preliminary data.</text>
</comment>
<protein>
    <submittedName>
        <fullName evidence="9">L,D-transpeptidase family protein</fullName>
    </submittedName>
</protein>
<evidence type="ECO:0000256" key="7">
    <source>
        <dbReference type="PROSITE-ProRule" id="PRU01373"/>
    </source>
</evidence>
<comment type="pathway">
    <text evidence="1 7">Cell wall biogenesis; peptidoglycan biosynthesis.</text>
</comment>
<dbReference type="Proteomes" id="UP000468388">
    <property type="component" value="Unassembled WGS sequence"/>
</dbReference>
<dbReference type="InterPro" id="IPR038063">
    <property type="entry name" value="Transpep_catalytic_dom"/>
</dbReference>
<dbReference type="GO" id="GO:0008360">
    <property type="term" value="P:regulation of cell shape"/>
    <property type="evidence" value="ECO:0007669"/>
    <property type="project" value="UniProtKB-UniRule"/>
</dbReference>
<comment type="similarity">
    <text evidence="2">Belongs to the YkuD family.</text>
</comment>
<feature type="active site" description="Proton donor/acceptor" evidence="7">
    <location>
        <position position="152"/>
    </location>
</feature>
<dbReference type="SUPFAM" id="SSF141523">
    <property type="entry name" value="L,D-transpeptidase catalytic domain-like"/>
    <property type="match status" value="1"/>
</dbReference>
<evidence type="ECO:0000259" key="8">
    <source>
        <dbReference type="PROSITE" id="PS52029"/>
    </source>
</evidence>
<keyword evidence="5 7" id="KW-0573">Peptidoglycan synthesis</keyword>
<dbReference type="CDD" id="cd16913">
    <property type="entry name" value="YkuD_like"/>
    <property type="match status" value="1"/>
</dbReference>
<dbReference type="GO" id="GO:0016740">
    <property type="term" value="F:transferase activity"/>
    <property type="evidence" value="ECO:0007669"/>
    <property type="project" value="UniProtKB-KW"/>
</dbReference>
<sequence>MPTLRLSKIPVKMRCYCLLLFLLLGVSVPGLNAEREEDLYTVKVTRDNIDPDKVFLLIDKSDYRLYLYEDVTLRKVYKVVFGSRDQSDKQLEGDHRTPEGTFHIQSKRFDKSWSRFMLLDYPNEVSWTKFHQLQSEGMLPANASIGGGIGIHGVEYDSGIRDNYVENRINWTLGCISMKTQDVAELYEIIKVGTPVVIRR</sequence>
<dbReference type="PANTHER" id="PTHR36699:SF1">
    <property type="entry name" value="L,D-TRANSPEPTIDASE YAFK-RELATED"/>
    <property type="match status" value="1"/>
</dbReference>
<keyword evidence="4 7" id="KW-0133">Cell shape</keyword>
<keyword evidence="3" id="KW-0808">Transferase</keyword>
<dbReference type="Gene3D" id="2.40.440.10">
    <property type="entry name" value="L,D-transpeptidase catalytic domain-like"/>
    <property type="match status" value="1"/>
</dbReference>
<feature type="domain" description="L,D-TPase catalytic" evidence="8">
    <location>
        <begin position="54"/>
        <end position="199"/>
    </location>
</feature>
<evidence type="ECO:0000256" key="3">
    <source>
        <dbReference type="ARBA" id="ARBA00022679"/>
    </source>
</evidence>
<evidence type="ECO:0000256" key="5">
    <source>
        <dbReference type="ARBA" id="ARBA00022984"/>
    </source>
</evidence>
<dbReference type="InterPro" id="IPR005490">
    <property type="entry name" value="LD_TPept_cat_dom"/>
</dbReference>
<dbReference type="Pfam" id="PF03734">
    <property type="entry name" value="YkuD"/>
    <property type="match status" value="1"/>
</dbReference>
<keyword evidence="10" id="KW-1185">Reference proteome</keyword>
<name>A0A6N8JG02_9BACT</name>
<dbReference type="UniPathway" id="UPA00219"/>
<evidence type="ECO:0000313" key="9">
    <source>
        <dbReference type="EMBL" id="MVT44203.1"/>
    </source>
</evidence>
<dbReference type="EMBL" id="WRXO01000010">
    <property type="protein sequence ID" value="MVT44203.1"/>
    <property type="molecule type" value="Genomic_DNA"/>
</dbReference>
<feature type="active site" description="Nucleophile" evidence="7">
    <location>
        <position position="175"/>
    </location>
</feature>
<dbReference type="GO" id="GO:0004180">
    <property type="term" value="F:carboxypeptidase activity"/>
    <property type="evidence" value="ECO:0007669"/>
    <property type="project" value="UniProtKB-ARBA"/>
</dbReference>
<reference evidence="9 10" key="1">
    <citation type="submission" date="2019-12" db="EMBL/GenBank/DDBJ databases">
        <title>The draft genomic sequence of strain Chitinophaga oryziterrae JCM 16595.</title>
        <authorList>
            <person name="Zhang X."/>
        </authorList>
    </citation>
    <scope>NUCLEOTIDE SEQUENCE [LARGE SCALE GENOMIC DNA]</scope>
    <source>
        <strain evidence="9 10">JCM 16595</strain>
    </source>
</reference>
<dbReference type="GO" id="GO:0071555">
    <property type="term" value="P:cell wall organization"/>
    <property type="evidence" value="ECO:0007669"/>
    <property type="project" value="UniProtKB-UniRule"/>
</dbReference>
<gene>
    <name evidence="9" type="ORF">GO495_26650</name>
</gene>
<evidence type="ECO:0000256" key="4">
    <source>
        <dbReference type="ARBA" id="ARBA00022960"/>
    </source>
</evidence>
<evidence type="ECO:0000256" key="1">
    <source>
        <dbReference type="ARBA" id="ARBA00004752"/>
    </source>
</evidence>
<evidence type="ECO:0000256" key="2">
    <source>
        <dbReference type="ARBA" id="ARBA00005992"/>
    </source>
</evidence>
<accession>A0A6N8JG02</accession>
<evidence type="ECO:0000313" key="10">
    <source>
        <dbReference type="Proteomes" id="UP000468388"/>
    </source>
</evidence>
<keyword evidence="6 7" id="KW-0961">Cell wall biogenesis/degradation</keyword>
<dbReference type="PROSITE" id="PS52029">
    <property type="entry name" value="LD_TPASE"/>
    <property type="match status" value="1"/>
</dbReference>